<dbReference type="PANTHER" id="PTHR30632:SF0">
    <property type="entry name" value="SULFATE-BINDING PROTEIN"/>
    <property type="match status" value="1"/>
</dbReference>
<dbReference type="SUPFAM" id="SSF53850">
    <property type="entry name" value="Periplasmic binding protein-like II"/>
    <property type="match status" value="1"/>
</dbReference>
<comment type="caution">
    <text evidence="2">The sequence shown here is derived from an EMBL/GenBank/DDBJ whole genome shotgun (WGS) entry which is preliminary data.</text>
</comment>
<dbReference type="AlphaFoldDB" id="A0A2S7XN35"/>
<dbReference type="EMBL" id="PPGH01000037">
    <property type="protein sequence ID" value="PQJ95066.1"/>
    <property type="molecule type" value="Genomic_DNA"/>
</dbReference>
<dbReference type="PANTHER" id="PTHR30632">
    <property type="entry name" value="MOLYBDATE-BINDING PERIPLASMIC PROTEIN"/>
    <property type="match status" value="1"/>
</dbReference>
<dbReference type="Gene3D" id="3.40.190.10">
    <property type="entry name" value="Periplasmic binding protein-like II"/>
    <property type="match status" value="2"/>
</dbReference>
<evidence type="ECO:0000313" key="2">
    <source>
        <dbReference type="EMBL" id="PQJ95066.1"/>
    </source>
</evidence>
<dbReference type="Proteomes" id="UP000239936">
    <property type="component" value="Unassembled WGS sequence"/>
</dbReference>
<name>A0A2S7XN35_9GAMM</name>
<proteinExistence type="predicted"/>
<dbReference type="InterPro" id="IPR050682">
    <property type="entry name" value="ModA/WtpA"/>
</dbReference>
<gene>
    <name evidence="2" type="ORF">CXB77_12115</name>
</gene>
<dbReference type="Pfam" id="PF13531">
    <property type="entry name" value="SBP_bac_11"/>
    <property type="match status" value="1"/>
</dbReference>
<feature type="signal peptide" evidence="1">
    <location>
        <begin position="1"/>
        <end position="23"/>
    </location>
</feature>
<protein>
    <submittedName>
        <fullName evidence="2">Molybdenum ABC transporter substrate-binding protein</fullName>
    </submittedName>
</protein>
<reference evidence="2 3" key="1">
    <citation type="submission" date="2018-01" db="EMBL/GenBank/DDBJ databases">
        <title>The complete genome sequence of Chromatium okenii LaCa, a purple sulfur bacterium with a turbulent life.</title>
        <authorList>
            <person name="Luedin S.M."/>
            <person name="Liechti N."/>
            <person name="Storelli N."/>
            <person name="Danza F."/>
            <person name="Wittwer M."/>
            <person name="Pothier J.F."/>
            <person name="Tonolla M.A."/>
        </authorList>
    </citation>
    <scope>NUCLEOTIDE SEQUENCE [LARGE SCALE GENOMIC DNA]</scope>
    <source>
        <strain evidence="2 3">LaCa</strain>
    </source>
</reference>
<keyword evidence="1" id="KW-0732">Signal</keyword>
<accession>A0A2S7XN35</accession>
<dbReference type="GO" id="GO:0030973">
    <property type="term" value="F:molybdate ion binding"/>
    <property type="evidence" value="ECO:0007669"/>
    <property type="project" value="TreeGrafter"/>
</dbReference>
<evidence type="ECO:0000313" key="3">
    <source>
        <dbReference type="Proteomes" id="UP000239936"/>
    </source>
</evidence>
<feature type="chain" id="PRO_5015692401" evidence="1">
    <location>
        <begin position="24"/>
        <end position="262"/>
    </location>
</feature>
<dbReference type="GO" id="GO:0015689">
    <property type="term" value="P:molybdate ion transport"/>
    <property type="evidence" value="ECO:0007669"/>
    <property type="project" value="TreeGrafter"/>
</dbReference>
<evidence type="ECO:0000256" key="1">
    <source>
        <dbReference type="SAM" id="SignalP"/>
    </source>
</evidence>
<sequence length="262" mass="29011">MALLRHRIILLTITIFAASSAIAQNNSAELLLYCGITMVRPMTEIAQRFEQHEKVKITIAQGGSEDLYQSAKKSGVGEWYLPGEPSYRDKHQAEGLLGDAVTVGYNQMALMVQKGNPKHIKADPRELLRKDVIAIIGNAESGSVGQESKVILEQLGIYSKVVRATAFLAPDSRSLLNAMKKQEADVTLSWRATGYFPDNAAVLDVIDLDSKLAKPQALLLIQLQHTKYPELAQRFMRFTAGDFGQAIFRKHGFLDNQTTINP</sequence>
<dbReference type="OrthoDB" id="9802127at2"/>
<organism evidence="2 3">
    <name type="scientific">Chromatium okenii</name>
    <dbReference type="NCBI Taxonomy" id="61644"/>
    <lineage>
        <taxon>Bacteria</taxon>
        <taxon>Pseudomonadati</taxon>
        <taxon>Pseudomonadota</taxon>
        <taxon>Gammaproteobacteria</taxon>
        <taxon>Chromatiales</taxon>
        <taxon>Chromatiaceae</taxon>
        <taxon>Chromatium</taxon>
    </lineage>
</organism>
<keyword evidence="3" id="KW-1185">Reference proteome</keyword>